<gene>
    <name evidence="1" type="ORF">NFI88_06820</name>
</gene>
<evidence type="ECO:0000313" key="2">
    <source>
        <dbReference type="Proteomes" id="UP001524547"/>
    </source>
</evidence>
<evidence type="ECO:0008006" key="3">
    <source>
        <dbReference type="Google" id="ProtNLM"/>
    </source>
</evidence>
<reference evidence="1 2" key="1">
    <citation type="submission" date="2022-06" db="EMBL/GenBank/DDBJ databases">
        <title>Rhizosaccharibacter gen. nov. sp. nov. KSS12, endophytic bacteria isolated from sugarcane.</title>
        <authorList>
            <person name="Pitiwittayakul N."/>
        </authorList>
    </citation>
    <scope>NUCLEOTIDE SEQUENCE [LARGE SCALE GENOMIC DNA]</scope>
    <source>
        <strain evidence="1 2">KSS12</strain>
    </source>
</reference>
<name>A0ABT1VW42_9PROT</name>
<dbReference type="EMBL" id="JAMZEJ010000004">
    <property type="protein sequence ID" value="MCQ8240556.1"/>
    <property type="molecule type" value="Genomic_DNA"/>
</dbReference>
<evidence type="ECO:0000313" key="1">
    <source>
        <dbReference type="EMBL" id="MCQ8240556.1"/>
    </source>
</evidence>
<organism evidence="1 2">
    <name type="scientific">Rhizosaccharibacter radicis</name>
    <dbReference type="NCBI Taxonomy" id="2782605"/>
    <lineage>
        <taxon>Bacteria</taxon>
        <taxon>Pseudomonadati</taxon>
        <taxon>Pseudomonadota</taxon>
        <taxon>Alphaproteobacteria</taxon>
        <taxon>Acetobacterales</taxon>
        <taxon>Acetobacteraceae</taxon>
        <taxon>Rhizosaccharibacter</taxon>
    </lineage>
</organism>
<dbReference type="RefSeq" id="WP_422919307.1">
    <property type="nucleotide sequence ID" value="NZ_JAMZEJ010000004.1"/>
</dbReference>
<protein>
    <recommendedName>
        <fullName evidence="3">DUF2281 domain-containing protein</fullName>
    </recommendedName>
</protein>
<comment type="caution">
    <text evidence="1">The sequence shown here is derived from an EMBL/GenBank/DDBJ whole genome shotgun (WGS) entry which is preliminary data.</text>
</comment>
<dbReference type="Proteomes" id="UP001524547">
    <property type="component" value="Unassembled WGS sequence"/>
</dbReference>
<proteinExistence type="predicted"/>
<accession>A0ABT1VW42</accession>
<keyword evidence="2" id="KW-1185">Reference proteome</keyword>
<sequence length="94" mass="10304">MSPAEIEERIVTLAAQNTALKTIVAMLIAEMDEERRLRLQSALVNFVSSAAQLANRPTPLGAEQSWQGTADGGLDVLKLVERFRQDGYDDWSAG</sequence>